<reference evidence="8 9" key="1">
    <citation type="submission" date="2019-04" db="EMBL/GenBank/DDBJ databases">
        <title>Aspergillus burnettii sp. nov., novel species from soil in southeast Queensland.</title>
        <authorList>
            <person name="Gilchrist C.L.M."/>
            <person name="Pitt J.I."/>
            <person name="Lange L."/>
            <person name="Lacey H.J."/>
            <person name="Vuong D."/>
            <person name="Midgley D.J."/>
            <person name="Greenfield P."/>
            <person name="Bradbury M."/>
            <person name="Lacey E."/>
            <person name="Busk P.K."/>
            <person name="Pilgaard B."/>
            <person name="Chooi Y.H."/>
            <person name="Piggott A.M."/>
        </authorList>
    </citation>
    <scope>NUCLEOTIDE SEQUENCE [LARGE SCALE GENOMIC DNA]</scope>
    <source>
        <strain evidence="8 9">FRR 5400</strain>
    </source>
</reference>
<dbReference type="GO" id="GO:0008270">
    <property type="term" value="F:zinc ion binding"/>
    <property type="evidence" value="ECO:0007669"/>
    <property type="project" value="InterPro"/>
</dbReference>
<dbReference type="EMBL" id="SPNV01000178">
    <property type="protein sequence ID" value="KAF5859109.1"/>
    <property type="molecule type" value="Genomic_DNA"/>
</dbReference>
<dbReference type="PANTHER" id="PTHR31001:SF50">
    <property type="entry name" value="ZN(II)2CYS6 TRANSCRIPTION FACTOR (EUROFUNG)"/>
    <property type="match status" value="1"/>
</dbReference>
<evidence type="ECO:0000259" key="7">
    <source>
        <dbReference type="SMART" id="SM00906"/>
    </source>
</evidence>
<dbReference type="Pfam" id="PF04082">
    <property type="entry name" value="Fungal_trans"/>
    <property type="match status" value="1"/>
</dbReference>
<name>A0A8H6E4I3_PETAA</name>
<gene>
    <name evidence="8" type="ORF">ETB97_003295</name>
</gene>
<dbReference type="PANTHER" id="PTHR31001">
    <property type="entry name" value="UNCHARACTERIZED TRANSCRIPTIONAL REGULATORY PROTEIN"/>
    <property type="match status" value="1"/>
</dbReference>
<comment type="subcellular location">
    <subcellularLocation>
        <location evidence="1">Nucleus</location>
    </subcellularLocation>
</comment>
<keyword evidence="3" id="KW-0805">Transcription regulation</keyword>
<sequence length="629" mass="70788">MLATLCDGYISSTRDSTGDQESENLPDARTASNRRLHSWEVLLEDGGRVQYINNSNIRDLLQDEKQMELPQATTQESTTDTSSSPNDRLKLDILPGLSCGSTDPSQLFPEPSLALRLWATYVKSVNPVLKILHIPTTQSAIIGTILDPRAAKPSSIALGFAIFFAAVTSLDNREASEVLPETRKTHLKRFATGMDQALVQGDYMSNPSVTELQALAIFVTCLRVHDIGRAVWVLIGTTIRLAQSIGLHRDGQLLKLRPFEAEMRRRLWWHLCLLDSRSPEDHGFEFTIDVFAQMPPIPLNVNDSQLYPEMECLPAGSDSWTEMTFCLVQIEAAKILHPVLLTKGSSAVASFQDLSTKRKMIDDHIAYMQTKYLANYNPSNPLYMATFHHYHIACEKMKFMLQHREELYLHPRRESQDDLESMVKPSFKMAYGVLERSYSLMASKCTAQFRWLFRAYTQWYALAYVLRCLSVYPQCAEADLAWDIVDKIFNSIDEFHDGFLRLSATSESGSIWGCLVSLRAQALRTRMAQRRLHVCSDCQCPDGPGTGLNLPPVHDQLQLSQDILERPAQLHFPTVSQVPQSFGVQDLQASYLGLEEGAYAPQDTQMPAMVFVEDWSAIINGNLDIVDGP</sequence>
<evidence type="ECO:0000313" key="9">
    <source>
        <dbReference type="Proteomes" id="UP000541154"/>
    </source>
</evidence>
<evidence type="ECO:0000256" key="2">
    <source>
        <dbReference type="ARBA" id="ARBA00022723"/>
    </source>
</evidence>
<feature type="domain" description="Xylanolytic transcriptional activator regulatory" evidence="7">
    <location>
        <begin position="231"/>
        <end position="304"/>
    </location>
</feature>
<protein>
    <recommendedName>
        <fullName evidence="7">Xylanolytic transcriptional activator regulatory domain-containing protein</fullName>
    </recommendedName>
</protein>
<keyword evidence="2" id="KW-0479">Metal-binding</keyword>
<dbReference type="CDD" id="cd12148">
    <property type="entry name" value="fungal_TF_MHR"/>
    <property type="match status" value="1"/>
</dbReference>
<keyword evidence="4" id="KW-0804">Transcription</keyword>
<dbReference type="Proteomes" id="UP000541154">
    <property type="component" value="Unassembled WGS sequence"/>
</dbReference>
<feature type="region of interest" description="Disordered" evidence="6">
    <location>
        <begin position="11"/>
        <end position="31"/>
    </location>
</feature>
<dbReference type="GO" id="GO:0005634">
    <property type="term" value="C:nucleus"/>
    <property type="evidence" value="ECO:0007669"/>
    <property type="project" value="UniProtKB-SubCell"/>
</dbReference>
<evidence type="ECO:0000256" key="1">
    <source>
        <dbReference type="ARBA" id="ARBA00004123"/>
    </source>
</evidence>
<evidence type="ECO:0000256" key="5">
    <source>
        <dbReference type="ARBA" id="ARBA00023242"/>
    </source>
</evidence>
<keyword evidence="5" id="KW-0539">Nucleus</keyword>
<feature type="compositionally biased region" description="Low complexity" evidence="6">
    <location>
        <begin position="73"/>
        <end position="84"/>
    </location>
</feature>
<dbReference type="SMART" id="SM00906">
    <property type="entry name" value="Fungal_trans"/>
    <property type="match status" value="1"/>
</dbReference>
<feature type="region of interest" description="Disordered" evidence="6">
    <location>
        <begin position="68"/>
        <end position="88"/>
    </location>
</feature>
<evidence type="ECO:0000256" key="3">
    <source>
        <dbReference type="ARBA" id="ARBA00023015"/>
    </source>
</evidence>
<dbReference type="GO" id="GO:0006351">
    <property type="term" value="P:DNA-templated transcription"/>
    <property type="evidence" value="ECO:0007669"/>
    <property type="project" value="InterPro"/>
</dbReference>
<dbReference type="InterPro" id="IPR007219">
    <property type="entry name" value="XnlR_reg_dom"/>
</dbReference>
<proteinExistence type="predicted"/>
<dbReference type="GO" id="GO:0003677">
    <property type="term" value="F:DNA binding"/>
    <property type="evidence" value="ECO:0007669"/>
    <property type="project" value="InterPro"/>
</dbReference>
<evidence type="ECO:0000313" key="8">
    <source>
        <dbReference type="EMBL" id="KAF5859109.1"/>
    </source>
</evidence>
<comment type="caution">
    <text evidence="8">The sequence shown here is derived from an EMBL/GenBank/DDBJ whole genome shotgun (WGS) entry which is preliminary data.</text>
</comment>
<accession>A0A8H6E4I3</accession>
<evidence type="ECO:0000256" key="6">
    <source>
        <dbReference type="SAM" id="MobiDB-lite"/>
    </source>
</evidence>
<keyword evidence="9" id="KW-1185">Reference proteome</keyword>
<evidence type="ECO:0000256" key="4">
    <source>
        <dbReference type="ARBA" id="ARBA00023163"/>
    </source>
</evidence>
<organism evidence="8 9">
    <name type="scientific">Petromyces alliaceus</name>
    <name type="common">Aspergillus alliaceus</name>
    <dbReference type="NCBI Taxonomy" id="209559"/>
    <lineage>
        <taxon>Eukaryota</taxon>
        <taxon>Fungi</taxon>
        <taxon>Dikarya</taxon>
        <taxon>Ascomycota</taxon>
        <taxon>Pezizomycotina</taxon>
        <taxon>Eurotiomycetes</taxon>
        <taxon>Eurotiomycetidae</taxon>
        <taxon>Eurotiales</taxon>
        <taxon>Aspergillaceae</taxon>
        <taxon>Aspergillus</taxon>
        <taxon>Aspergillus subgen. Circumdati</taxon>
    </lineage>
</organism>
<dbReference type="AlphaFoldDB" id="A0A8H6E4I3"/>
<dbReference type="InterPro" id="IPR050613">
    <property type="entry name" value="Sec_Metabolite_Reg"/>
</dbReference>